<protein>
    <recommendedName>
        <fullName evidence="3">CopG-like ribbon-helix-helix domain-containing protein</fullName>
    </recommendedName>
</protein>
<evidence type="ECO:0008006" key="3">
    <source>
        <dbReference type="Google" id="ProtNLM"/>
    </source>
</evidence>
<dbReference type="OrthoDB" id="9133534at2"/>
<name>C5CL44_VARPS</name>
<proteinExistence type="predicted"/>
<reference evidence="2" key="1">
    <citation type="submission" date="2009-06" db="EMBL/GenBank/DDBJ databases">
        <title>Complete sequence of chromosome 1 of Variovorax paradoxus S110.</title>
        <authorList>
            <consortium name="US DOE Joint Genome Institute"/>
            <person name="Lucas S."/>
            <person name="Copeland A."/>
            <person name="Lapidus A."/>
            <person name="Glavina del Rio T."/>
            <person name="Tice H."/>
            <person name="Bruce D."/>
            <person name="Goodwin L."/>
            <person name="Pitluck S."/>
            <person name="Chertkov O."/>
            <person name="Brettin T."/>
            <person name="Detter J.C."/>
            <person name="Han C."/>
            <person name="Larimer F."/>
            <person name="Land M."/>
            <person name="Hauser L."/>
            <person name="Kyrpides N."/>
            <person name="Ovchinnikova G."/>
            <person name="Orwin P."/>
            <person name="Leadbetter J.R."/>
            <person name="Spain J.C."/>
            <person name="Han J.I."/>
        </authorList>
    </citation>
    <scope>NUCLEOTIDE SEQUENCE</scope>
    <source>
        <strain evidence="2">S110</strain>
    </source>
</reference>
<evidence type="ECO:0000256" key="1">
    <source>
        <dbReference type="SAM" id="MobiDB-lite"/>
    </source>
</evidence>
<dbReference type="AlphaFoldDB" id="C5CL44"/>
<dbReference type="KEGG" id="vap:Vapar_4589"/>
<organism evidence="2">
    <name type="scientific">Variovorax paradoxus (strain S110)</name>
    <dbReference type="NCBI Taxonomy" id="543728"/>
    <lineage>
        <taxon>Bacteria</taxon>
        <taxon>Pseudomonadati</taxon>
        <taxon>Pseudomonadota</taxon>
        <taxon>Betaproteobacteria</taxon>
        <taxon>Burkholderiales</taxon>
        <taxon>Comamonadaceae</taxon>
        <taxon>Variovorax</taxon>
    </lineage>
</organism>
<dbReference type="STRING" id="543728.Vapar_4589"/>
<evidence type="ECO:0000313" key="2">
    <source>
        <dbReference type="EMBL" id="ACS21195.1"/>
    </source>
</evidence>
<gene>
    <name evidence="2" type="ordered locus">Vapar_4589</name>
</gene>
<accession>C5CL44</accession>
<dbReference type="EMBL" id="CP001635">
    <property type="protein sequence ID" value="ACS21195.1"/>
    <property type="molecule type" value="Genomic_DNA"/>
</dbReference>
<feature type="compositionally biased region" description="Basic and acidic residues" evidence="1">
    <location>
        <begin position="55"/>
        <end position="68"/>
    </location>
</feature>
<feature type="region of interest" description="Disordered" evidence="1">
    <location>
        <begin position="49"/>
        <end position="68"/>
    </location>
</feature>
<sequence>MEAEKTVGLTFRVTPRMKRMLEAAANYERRSLTNMFEVLVDEYCRHNGLLEPLPDESRPDAHPGEHRV</sequence>
<dbReference type="HOGENOM" id="CLU_2792860_0_0_4"/>